<evidence type="ECO:0000313" key="3">
    <source>
        <dbReference type="Proteomes" id="UP001500840"/>
    </source>
</evidence>
<dbReference type="EMBL" id="BAABGA010000024">
    <property type="protein sequence ID" value="GAA4451509.1"/>
    <property type="molecule type" value="Genomic_DNA"/>
</dbReference>
<keyword evidence="3" id="KW-1185">Reference proteome</keyword>
<protein>
    <submittedName>
        <fullName evidence="2">Uncharacterized protein</fullName>
    </submittedName>
</protein>
<reference evidence="3" key="1">
    <citation type="journal article" date="2019" name="Int. J. Syst. Evol. Microbiol.">
        <title>The Global Catalogue of Microorganisms (GCM) 10K type strain sequencing project: providing services to taxonomists for standard genome sequencing and annotation.</title>
        <authorList>
            <consortium name="The Broad Institute Genomics Platform"/>
            <consortium name="The Broad Institute Genome Sequencing Center for Infectious Disease"/>
            <person name="Wu L."/>
            <person name="Ma J."/>
        </authorList>
    </citation>
    <scope>NUCLEOTIDE SEQUENCE [LARGE SCALE GENOMIC DNA]</scope>
    <source>
        <strain evidence="3">JCM 17759</strain>
    </source>
</reference>
<comment type="caution">
    <text evidence="2">The sequence shown here is derived from an EMBL/GenBank/DDBJ whole genome shotgun (WGS) entry which is preliminary data.</text>
</comment>
<evidence type="ECO:0000313" key="2">
    <source>
        <dbReference type="EMBL" id="GAA4451509.1"/>
    </source>
</evidence>
<feature type="compositionally biased region" description="Polar residues" evidence="1">
    <location>
        <begin position="91"/>
        <end position="111"/>
    </location>
</feature>
<evidence type="ECO:0000256" key="1">
    <source>
        <dbReference type="SAM" id="MobiDB-lite"/>
    </source>
</evidence>
<accession>A0ABP8MLR9</accession>
<dbReference type="RefSeq" id="WP_345321518.1">
    <property type="nucleotide sequence ID" value="NZ_BAABGA010000024.1"/>
</dbReference>
<organism evidence="2 3">
    <name type="scientific">Novipirellula rosea</name>
    <dbReference type="NCBI Taxonomy" id="1031540"/>
    <lineage>
        <taxon>Bacteria</taxon>
        <taxon>Pseudomonadati</taxon>
        <taxon>Planctomycetota</taxon>
        <taxon>Planctomycetia</taxon>
        <taxon>Pirellulales</taxon>
        <taxon>Pirellulaceae</taxon>
        <taxon>Novipirellula</taxon>
    </lineage>
</organism>
<sequence length="111" mass="12449">MSFITHHCPSCHAPMQEGFLIDRFGEFQKDTLFWASGSFGSFMLGREQVYPVTTWRCQRCGLLQCYAAPTQMQQGEHAAATMANVNDADDSTQPQEHTEYHASSNLQQAVS</sequence>
<proteinExistence type="predicted"/>
<name>A0ABP8MLR9_9BACT</name>
<dbReference type="Proteomes" id="UP001500840">
    <property type="component" value="Unassembled WGS sequence"/>
</dbReference>
<gene>
    <name evidence="2" type="ORF">GCM10023156_19420</name>
</gene>
<feature type="region of interest" description="Disordered" evidence="1">
    <location>
        <begin position="78"/>
        <end position="111"/>
    </location>
</feature>